<dbReference type="Gene3D" id="3.10.450.40">
    <property type="match status" value="1"/>
</dbReference>
<organism evidence="2 3">
    <name type="scientific">Streptomyces zhaozhouensis</name>
    <dbReference type="NCBI Taxonomy" id="1300267"/>
    <lineage>
        <taxon>Bacteria</taxon>
        <taxon>Bacillati</taxon>
        <taxon>Actinomycetota</taxon>
        <taxon>Actinomycetes</taxon>
        <taxon>Kitasatosporales</taxon>
        <taxon>Streptomycetaceae</taxon>
        <taxon>Streptomyces</taxon>
    </lineage>
</organism>
<feature type="compositionally biased region" description="Basic residues" evidence="1">
    <location>
        <begin position="83"/>
        <end position="93"/>
    </location>
</feature>
<proteinExistence type="predicted"/>
<evidence type="ECO:0000313" key="3">
    <source>
        <dbReference type="Proteomes" id="UP000219072"/>
    </source>
</evidence>
<feature type="region of interest" description="Disordered" evidence="1">
    <location>
        <begin position="1"/>
        <end position="124"/>
    </location>
</feature>
<dbReference type="PANTHER" id="PTHR33415:SF4">
    <property type="entry name" value="DCL PROTEIN (DUF3223)"/>
    <property type="match status" value="1"/>
</dbReference>
<accession>A0A286E7X2</accession>
<keyword evidence="3" id="KW-1185">Reference proteome</keyword>
<dbReference type="EMBL" id="OCNE01000028">
    <property type="protein sequence ID" value="SOD67017.1"/>
    <property type="molecule type" value="Genomic_DNA"/>
</dbReference>
<evidence type="ECO:0000313" key="2">
    <source>
        <dbReference type="EMBL" id="SOD67017.1"/>
    </source>
</evidence>
<name>A0A286E7X2_9ACTN</name>
<sequence>MLATGCSKLAVQSPAEGHRARPPGWRPRRGYPQRPSTRRIPTPPRPRRSLRRLARRLRPSGRGHVRRARPRHRQHHGGSTSHRSPRGGRQRLRRASDGGTRGRRPVARTPNAIPGTGRYPVSTASPFDARESTVLPEYMIGTRRYPTKKAREEAVRDILRRYRAHTVVENEEDDLLLRDLLNMHPDAEEKIGPGVDYFRVIKTPRGNHNGPEAVHINGHREPFSYMKCLQPPSHAQRVRAAMRTEIEAQVNSYFESRRAAGTLVSDESGAALDPADTHVSYFRGPRFHDLATQFIADVGGWEAVELTSETERGLALFTDRQLGSKWQAHHQEHAVLGLLTSKENLRRPCV</sequence>
<feature type="compositionally biased region" description="Basic residues" evidence="1">
    <location>
        <begin position="45"/>
        <end position="76"/>
    </location>
</feature>
<dbReference type="InterPro" id="IPR044673">
    <property type="entry name" value="DCL-like"/>
</dbReference>
<reference evidence="2 3" key="1">
    <citation type="submission" date="2017-09" db="EMBL/GenBank/DDBJ databases">
        <authorList>
            <person name="Ehlers B."/>
            <person name="Leendertz F.H."/>
        </authorList>
    </citation>
    <scope>NUCLEOTIDE SEQUENCE [LARGE SCALE GENOMIC DNA]</scope>
    <source>
        <strain evidence="2 3">CGMCC 4.7095</strain>
    </source>
</reference>
<evidence type="ECO:0000256" key="1">
    <source>
        <dbReference type="SAM" id="MobiDB-lite"/>
    </source>
</evidence>
<dbReference type="Proteomes" id="UP000219072">
    <property type="component" value="Unassembled WGS sequence"/>
</dbReference>
<dbReference type="GO" id="GO:1901259">
    <property type="term" value="P:chloroplast rRNA processing"/>
    <property type="evidence" value="ECO:0007669"/>
    <property type="project" value="TreeGrafter"/>
</dbReference>
<dbReference type="AlphaFoldDB" id="A0A286E7X2"/>
<dbReference type="PANTHER" id="PTHR33415">
    <property type="entry name" value="PROTEIN EMBRYO DEFECTIVE 514"/>
    <property type="match status" value="1"/>
</dbReference>
<evidence type="ECO:0008006" key="4">
    <source>
        <dbReference type="Google" id="ProtNLM"/>
    </source>
</evidence>
<dbReference type="Pfam" id="PF11523">
    <property type="entry name" value="DUF3223"/>
    <property type="match status" value="1"/>
</dbReference>
<protein>
    <recommendedName>
        <fullName evidence="4">DUF3223 domain-containing protein</fullName>
    </recommendedName>
</protein>
<gene>
    <name evidence="2" type="ORF">SAMN06297387_12834</name>
</gene>
<dbReference type="GO" id="GO:0009658">
    <property type="term" value="P:chloroplast organization"/>
    <property type="evidence" value="ECO:0007669"/>
    <property type="project" value="TreeGrafter"/>
</dbReference>